<dbReference type="OrthoDB" id="1746725at2759"/>
<feature type="non-terminal residue" evidence="2">
    <location>
        <position position="291"/>
    </location>
</feature>
<keyword evidence="3" id="KW-1185">Reference proteome</keyword>
<organism evidence="2 3">
    <name type="scientific">Schistosoma japonicum</name>
    <name type="common">Blood fluke</name>
    <dbReference type="NCBI Taxonomy" id="6182"/>
    <lineage>
        <taxon>Eukaryota</taxon>
        <taxon>Metazoa</taxon>
        <taxon>Spiralia</taxon>
        <taxon>Lophotrochozoa</taxon>
        <taxon>Platyhelminthes</taxon>
        <taxon>Trematoda</taxon>
        <taxon>Digenea</taxon>
        <taxon>Strigeidida</taxon>
        <taxon>Schistosomatoidea</taxon>
        <taxon>Schistosomatidae</taxon>
        <taxon>Schistosoma</taxon>
    </lineage>
</organism>
<name>A0A4Z2D2B2_SCHJA</name>
<evidence type="ECO:0000256" key="1">
    <source>
        <dbReference type="SAM" id="MobiDB-lite"/>
    </source>
</evidence>
<dbReference type="STRING" id="6182.A0A4Z2D2B2"/>
<feature type="region of interest" description="Disordered" evidence="1">
    <location>
        <begin position="71"/>
        <end position="90"/>
    </location>
</feature>
<evidence type="ECO:0000313" key="3">
    <source>
        <dbReference type="Proteomes" id="UP000311919"/>
    </source>
</evidence>
<accession>A0A4Z2D2B2</accession>
<dbReference type="AlphaFoldDB" id="A0A4Z2D2B2"/>
<feature type="region of interest" description="Disordered" evidence="1">
    <location>
        <begin position="20"/>
        <end position="48"/>
    </location>
</feature>
<proteinExistence type="predicted"/>
<comment type="caution">
    <text evidence="2">The sequence shown here is derived from an EMBL/GenBank/DDBJ whole genome shotgun (WGS) entry which is preliminary data.</text>
</comment>
<sequence>MLNPSVQNSHIPTAILREEAENKRRSRSQTYLDPVSASRTPSASVEPSFKPRYATHQFALSNRDTVTTTISTGTTTSDHHNQNNTVRYNTNPPVFNLGSSVKPGYTGGQLSINNNQLKSTTLPVNSSTASSLLLSSSVSIGNGGIKQPINRMPCNKSKGTTLNGHHHQLDNNGTKLLNGNSQLTKPSSQSTTIDSVRIYSPASDNTSHITNNTNTAFNIPNGVKYTGSTTMTTLPNGHSSHYLQQHNFVSLDANDRRLIGSSPSHPSMVSYEILRGYKGIYPKWIDRTAVE</sequence>
<protein>
    <submittedName>
        <fullName evidence="2">Uncharacterized protein</fullName>
    </submittedName>
</protein>
<dbReference type="EMBL" id="SKCS01000353">
    <property type="protein sequence ID" value="TNN10576.1"/>
    <property type="molecule type" value="Genomic_DNA"/>
</dbReference>
<dbReference type="Proteomes" id="UP000311919">
    <property type="component" value="Unassembled WGS sequence"/>
</dbReference>
<evidence type="ECO:0000313" key="2">
    <source>
        <dbReference type="EMBL" id="TNN10576.1"/>
    </source>
</evidence>
<reference evidence="2 3" key="1">
    <citation type="submission" date="2019-03" db="EMBL/GenBank/DDBJ databases">
        <title>An improved genome assembly of the fluke Schistosoma japonicum.</title>
        <authorList>
            <person name="Hu W."/>
            <person name="Luo F."/>
            <person name="Yin M."/>
            <person name="Mo X."/>
            <person name="Sun C."/>
            <person name="Wu Q."/>
            <person name="Zhu B."/>
            <person name="Xiang M."/>
            <person name="Wang J."/>
            <person name="Wang Y."/>
            <person name="Zhang T."/>
            <person name="Xu B."/>
            <person name="Zheng H."/>
            <person name="Feng Z."/>
        </authorList>
    </citation>
    <scope>NUCLEOTIDE SEQUENCE [LARGE SCALE GENOMIC DNA]</scope>
    <source>
        <strain evidence="2">HuSjv2</strain>
        <tissue evidence="2">Worms</tissue>
    </source>
</reference>
<gene>
    <name evidence="2" type="ORF">EWB00_005269</name>
</gene>